<dbReference type="AlphaFoldDB" id="A0A835M0U2"/>
<evidence type="ECO:0008006" key="6">
    <source>
        <dbReference type="Google" id="ProtNLM"/>
    </source>
</evidence>
<dbReference type="GO" id="GO:0016887">
    <property type="term" value="F:ATP hydrolysis activity"/>
    <property type="evidence" value="ECO:0007669"/>
    <property type="project" value="InterPro"/>
</dbReference>
<name>A0A835M0U2_9MAGN</name>
<organism evidence="4 5">
    <name type="scientific">Coptis chinensis</name>
    <dbReference type="NCBI Taxonomy" id="261450"/>
    <lineage>
        <taxon>Eukaryota</taxon>
        <taxon>Viridiplantae</taxon>
        <taxon>Streptophyta</taxon>
        <taxon>Embryophyta</taxon>
        <taxon>Tracheophyta</taxon>
        <taxon>Spermatophyta</taxon>
        <taxon>Magnoliopsida</taxon>
        <taxon>Ranunculales</taxon>
        <taxon>Ranunculaceae</taxon>
        <taxon>Coptidoideae</taxon>
        <taxon>Coptis</taxon>
    </lineage>
</organism>
<gene>
    <name evidence="4" type="ORF">IFM89_026626</name>
</gene>
<feature type="domain" description="Enolpyruvate transferase" evidence="3">
    <location>
        <begin position="25"/>
        <end position="121"/>
    </location>
</feature>
<evidence type="ECO:0000313" key="5">
    <source>
        <dbReference type="Proteomes" id="UP000631114"/>
    </source>
</evidence>
<reference evidence="4 5" key="1">
    <citation type="submission" date="2020-10" db="EMBL/GenBank/DDBJ databases">
        <title>The Coptis chinensis genome and diversification of protoberbering-type alkaloids.</title>
        <authorList>
            <person name="Wang B."/>
            <person name="Shu S."/>
            <person name="Song C."/>
            <person name="Liu Y."/>
        </authorList>
    </citation>
    <scope>NUCLEOTIDE SEQUENCE [LARGE SCALE GENOMIC DNA]</scope>
    <source>
        <strain evidence="4">HL-2020</strain>
        <tissue evidence="4">Leaf</tissue>
    </source>
</reference>
<dbReference type="GO" id="GO:0005524">
    <property type="term" value="F:ATP binding"/>
    <property type="evidence" value="ECO:0007669"/>
    <property type="project" value="InterPro"/>
</dbReference>
<dbReference type="Gene3D" id="3.40.50.300">
    <property type="entry name" value="P-loop containing nucleotide triphosphate hydrolases"/>
    <property type="match status" value="1"/>
</dbReference>
<proteinExistence type="predicted"/>
<dbReference type="PANTHER" id="PTHR21090:SF5">
    <property type="entry name" value="PENTAFUNCTIONAL AROM POLYPEPTIDE"/>
    <property type="match status" value="1"/>
</dbReference>
<accession>A0A835M0U2</accession>
<dbReference type="Gene3D" id="3.65.10.10">
    <property type="entry name" value="Enolpyruvate transferase domain"/>
    <property type="match status" value="1"/>
</dbReference>
<evidence type="ECO:0000313" key="4">
    <source>
        <dbReference type="EMBL" id="KAF9606566.1"/>
    </source>
</evidence>
<sequence length="349" mass="39021">MEEDPSLYLLIKSILLADTSFYVTAFRYVLDGVPRMRERPIGDLVVGLKQLGADVDCFLGTNCPPIRVNGNGGFPGESSQYLTSLLMAAPLALGDVEIEIIDKLISIPYVEMTLKLMERFGEFGVDLETRFLLYEPPGCGKTLIAKQIANDAGANFIHIKKSLDKPGVPKALRETCKQRLLNALKQTQQRLGDLKINFEDGPLRIEATTTGSMSTILKIVRMHFPDFKTHGMIIKYLSTKWKPPEGKWGVGTDDTEDSVDSLNEEFVNAIPLTKHHLAVLAQAQVHAPKAPHGGSKKGRKVKHRNYALTLEILKANYFVDRPVFPKEDFKRRFRDVTFGGAIPWFIPEP</sequence>
<dbReference type="InterPro" id="IPR027417">
    <property type="entry name" value="P-loop_NTPase"/>
</dbReference>
<evidence type="ECO:0000256" key="1">
    <source>
        <dbReference type="ARBA" id="ARBA00022679"/>
    </source>
</evidence>
<feature type="domain" description="ATPase AAA-type core" evidence="2">
    <location>
        <begin position="132"/>
        <end position="162"/>
    </location>
</feature>
<dbReference type="SUPFAM" id="SSF55205">
    <property type="entry name" value="EPT/RTPC-like"/>
    <property type="match status" value="1"/>
</dbReference>
<dbReference type="PANTHER" id="PTHR21090">
    <property type="entry name" value="AROM/DEHYDROQUINATE SYNTHASE"/>
    <property type="match status" value="1"/>
</dbReference>
<dbReference type="EMBL" id="JADFTS010000005">
    <property type="protein sequence ID" value="KAF9606566.1"/>
    <property type="molecule type" value="Genomic_DNA"/>
</dbReference>
<dbReference type="SUPFAM" id="SSF52540">
    <property type="entry name" value="P-loop containing nucleoside triphosphate hydrolases"/>
    <property type="match status" value="2"/>
</dbReference>
<dbReference type="InterPro" id="IPR003959">
    <property type="entry name" value="ATPase_AAA_core"/>
</dbReference>
<evidence type="ECO:0000259" key="2">
    <source>
        <dbReference type="Pfam" id="PF00004"/>
    </source>
</evidence>
<dbReference type="Proteomes" id="UP000631114">
    <property type="component" value="Unassembled WGS sequence"/>
</dbReference>
<dbReference type="Pfam" id="PF00004">
    <property type="entry name" value="AAA"/>
    <property type="match status" value="1"/>
</dbReference>
<comment type="caution">
    <text evidence="4">The sequence shown here is derived from an EMBL/GenBank/DDBJ whole genome shotgun (WGS) entry which is preliminary data.</text>
</comment>
<dbReference type="InterPro" id="IPR001986">
    <property type="entry name" value="Enolpyruvate_Tfrase_dom"/>
</dbReference>
<dbReference type="InterPro" id="IPR013792">
    <property type="entry name" value="RNA3'P_cycl/enolpyr_Trfase_a/b"/>
</dbReference>
<evidence type="ECO:0000259" key="3">
    <source>
        <dbReference type="Pfam" id="PF00275"/>
    </source>
</evidence>
<dbReference type="GO" id="GO:0009423">
    <property type="term" value="P:chorismate biosynthetic process"/>
    <property type="evidence" value="ECO:0007669"/>
    <property type="project" value="TreeGrafter"/>
</dbReference>
<keyword evidence="5" id="KW-1185">Reference proteome</keyword>
<keyword evidence="1" id="KW-0808">Transferase</keyword>
<dbReference type="Pfam" id="PF00275">
    <property type="entry name" value="EPSP_synthase"/>
    <property type="match status" value="1"/>
</dbReference>
<dbReference type="OrthoDB" id="197068at2759"/>
<dbReference type="InterPro" id="IPR036968">
    <property type="entry name" value="Enolpyruvate_Tfrase_sf"/>
</dbReference>
<protein>
    <recommendedName>
        <fullName evidence="6">3-phosphoshikimate 1-carboxyvinyltransferase</fullName>
    </recommendedName>
</protein>
<dbReference type="GO" id="GO:0003866">
    <property type="term" value="F:3-phosphoshikimate 1-carboxyvinyltransferase activity"/>
    <property type="evidence" value="ECO:0007669"/>
    <property type="project" value="TreeGrafter"/>
</dbReference>